<keyword evidence="10 12" id="KW-0030">Aminoacyl-tRNA synthetase</keyword>
<name>A0A9W7XQZ7_9FUNG</name>
<dbReference type="CDD" id="cd00806">
    <property type="entry name" value="TrpRS_core"/>
    <property type="match status" value="1"/>
</dbReference>
<keyword evidence="8 12" id="KW-0067">ATP-binding</keyword>
<dbReference type="GO" id="GO:0004830">
    <property type="term" value="F:tryptophan-tRNA ligase activity"/>
    <property type="evidence" value="ECO:0007669"/>
    <property type="project" value="UniProtKB-EC"/>
</dbReference>
<keyword evidence="7 12" id="KW-0547">Nucleotide-binding</keyword>
<evidence type="ECO:0000256" key="9">
    <source>
        <dbReference type="ARBA" id="ARBA00022917"/>
    </source>
</evidence>
<evidence type="ECO:0000313" key="13">
    <source>
        <dbReference type="EMBL" id="KAJ1648316.1"/>
    </source>
</evidence>
<dbReference type="InterPro" id="IPR002306">
    <property type="entry name" value="Trp-tRNA-ligase"/>
</dbReference>
<keyword evidence="5" id="KW-0963">Cytoplasm</keyword>
<evidence type="ECO:0000256" key="8">
    <source>
        <dbReference type="ARBA" id="ARBA00022840"/>
    </source>
</evidence>
<dbReference type="NCBIfam" id="TIGR00233">
    <property type="entry name" value="trpS"/>
    <property type="match status" value="1"/>
</dbReference>
<sequence>MTENTQTAKTDAMPVEQVANLKVVSSEVEQNITPWTVEGAVVNGEQQAVNYDKLIAQFGTRKITSELLERFTAVTGHQPHLYLRRGIFFSHRDLEKILDRYEQGKPFYLYTGRGPSRGHMHVGHMTPFIFCKWLQDVFDVPLVVQLTDDEKFLFKKELTVDQVHKYAIDTVREIAAVGFKPEKTFIFSNMDYMGGAFYRNVLQISNLVTLSQARSAFGFVGESNIGQVHFPSIQAAPALCSTFPGIFGSRRDAACLIPCGIDQDPYFRITRDVCPRLKHPKPSLLHARFLPALQGSKSKMSSSIDSSAIFMNDTPAQIKNKINRYAFSGGRTSLEEHRMYGGDPEVDVAYQFLTYFVEDDQELEQLAVDYRKGEISTGEMKARCIRVLQEFVAGFQEREKAITQEQVEQFMDPNYPRHFASLNNNDNSKK</sequence>
<evidence type="ECO:0000256" key="3">
    <source>
        <dbReference type="ARBA" id="ARBA00013161"/>
    </source>
</evidence>
<comment type="subcellular location">
    <subcellularLocation>
        <location evidence="1">Cytoplasm</location>
    </subcellularLocation>
</comment>
<dbReference type="FunFam" id="1.10.240.10:FF:000003">
    <property type="entry name" value="Tryptophan--tRNA ligase, cytoplasmic"/>
    <property type="match status" value="1"/>
</dbReference>
<dbReference type="EMBL" id="JANBOH010000007">
    <property type="protein sequence ID" value="KAJ1648316.1"/>
    <property type="molecule type" value="Genomic_DNA"/>
</dbReference>
<dbReference type="PANTHER" id="PTHR10055:SF1">
    <property type="entry name" value="TRYPTOPHAN--TRNA LIGASE, CYTOPLASMIC"/>
    <property type="match status" value="1"/>
</dbReference>
<keyword evidence="9 12" id="KW-0648">Protein biosynthesis</keyword>
<evidence type="ECO:0000256" key="6">
    <source>
        <dbReference type="ARBA" id="ARBA00022598"/>
    </source>
</evidence>
<keyword evidence="14" id="KW-1185">Reference proteome</keyword>
<dbReference type="PRINTS" id="PR01039">
    <property type="entry name" value="TRNASYNTHTRP"/>
</dbReference>
<dbReference type="Proteomes" id="UP001145021">
    <property type="component" value="Unassembled WGS sequence"/>
</dbReference>
<evidence type="ECO:0000256" key="12">
    <source>
        <dbReference type="RuleBase" id="RU363036"/>
    </source>
</evidence>
<evidence type="ECO:0000256" key="11">
    <source>
        <dbReference type="ARBA" id="ARBA00030268"/>
    </source>
</evidence>
<comment type="caution">
    <text evidence="13">The sequence shown here is derived from an EMBL/GenBank/DDBJ whole genome shotgun (WGS) entry which is preliminary data.</text>
</comment>
<dbReference type="EC" id="6.1.1.2" evidence="3"/>
<dbReference type="GO" id="GO:0006436">
    <property type="term" value="P:tryptophanyl-tRNA aminoacylation"/>
    <property type="evidence" value="ECO:0007669"/>
    <property type="project" value="InterPro"/>
</dbReference>
<evidence type="ECO:0000256" key="2">
    <source>
        <dbReference type="ARBA" id="ARBA00005594"/>
    </source>
</evidence>
<dbReference type="GO" id="GO:0005737">
    <property type="term" value="C:cytoplasm"/>
    <property type="evidence" value="ECO:0007669"/>
    <property type="project" value="UniProtKB-SubCell"/>
</dbReference>
<evidence type="ECO:0000313" key="14">
    <source>
        <dbReference type="Proteomes" id="UP001145021"/>
    </source>
</evidence>
<evidence type="ECO:0000256" key="7">
    <source>
        <dbReference type="ARBA" id="ARBA00022741"/>
    </source>
</evidence>
<evidence type="ECO:0000256" key="4">
    <source>
        <dbReference type="ARBA" id="ARBA00013782"/>
    </source>
</evidence>
<dbReference type="GO" id="GO:0005524">
    <property type="term" value="F:ATP binding"/>
    <property type="evidence" value="ECO:0007669"/>
    <property type="project" value="UniProtKB-KW"/>
</dbReference>
<dbReference type="PANTHER" id="PTHR10055">
    <property type="entry name" value="TRYPTOPHANYL-TRNA SYNTHETASE"/>
    <property type="match status" value="1"/>
</dbReference>
<evidence type="ECO:0000256" key="1">
    <source>
        <dbReference type="ARBA" id="ARBA00004496"/>
    </source>
</evidence>
<dbReference type="Gene3D" id="1.10.240.10">
    <property type="entry name" value="Tyrosyl-Transfer RNA Synthetase"/>
    <property type="match status" value="1"/>
</dbReference>
<keyword evidence="6 12" id="KW-0436">Ligase</keyword>
<evidence type="ECO:0000256" key="5">
    <source>
        <dbReference type="ARBA" id="ARBA00022490"/>
    </source>
</evidence>
<dbReference type="FunFam" id="3.40.50.620:FF:000033">
    <property type="entry name" value="tryptophan--tRNA ligase, cytoplasmic"/>
    <property type="match status" value="1"/>
</dbReference>
<dbReference type="Gene3D" id="3.40.50.620">
    <property type="entry name" value="HUPs"/>
    <property type="match status" value="1"/>
</dbReference>
<dbReference type="InterPro" id="IPR002305">
    <property type="entry name" value="aa-tRNA-synth_Ic"/>
</dbReference>
<comment type="similarity">
    <text evidence="2 12">Belongs to the class-I aminoacyl-tRNA synthetase family.</text>
</comment>
<organism evidence="13 14">
    <name type="scientific">Coemansia asiatica</name>
    <dbReference type="NCBI Taxonomy" id="1052880"/>
    <lineage>
        <taxon>Eukaryota</taxon>
        <taxon>Fungi</taxon>
        <taxon>Fungi incertae sedis</taxon>
        <taxon>Zoopagomycota</taxon>
        <taxon>Kickxellomycotina</taxon>
        <taxon>Kickxellomycetes</taxon>
        <taxon>Kickxellales</taxon>
        <taxon>Kickxellaceae</taxon>
        <taxon>Coemansia</taxon>
    </lineage>
</organism>
<proteinExistence type="inferred from homology"/>
<accession>A0A9W7XQZ7</accession>
<reference evidence="13" key="1">
    <citation type="submission" date="2022-07" db="EMBL/GenBank/DDBJ databases">
        <title>Phylogenomic reconstructions and comparative analyses of Kickxellomycotina fungi.</title>
        <authorList>
            <person name="Reynolds N.K."/>
            <person name="Stajich J.E."/>
            <person name="Barry K."/>
            <person name="Grigoriev I.V."/>
            <person name="Crous P."/>
            <person name="Smith M.E."/>
        </authorList>
    </citation>
    <scope>NUCLEOTIDE SEQUENCE</scope>
    <source>
        <strain evidence="13">NBRC 105413</strain>
    </source>
</reference>
<evidence type="ECO:0000256" key="10">
    <source>
        <dbReference type="ARBA" id="ARBA00023146"/>
    </source>
</evidence>
<dbReference type="InterPro" id="IPR014729">
    <property type="entry name" value="Rossmann-like_a/b/a_fold"/>
</dbReference>
<dbReference type="Pfam" id="PF00579">
    <property type="entry name" value="tRNA-synt_1b"/>
    <property type="match status" value="1"/>
</dbReference>
<dbReference type="SUPFAM" id="SSF52374">
    <property type="entry name" value="Nucleotidylyl transferase"/>
    <property type="match status" value="1"/>
</dbReference>
<protein>
    <recommendedName>
        <fullName evidence="4">Tryptophan--tRNA ligase, cytoplasmic</fullName>
        <ecNumber evidence="3">6.1.1.2</ecNumber>
    </recommendedName>
    <alternativeName>
        <fullName evidence="11">Tryptophanyl-tRNA synthetase</fullName>
    </alternativeName>
</protein>
<gene>
    <name evidence="13" type="primary">WRS1</name>
    <name evidence="13" type="ORF">LPJ64_000369</name>
</gene>
<dbReference type="AlphaFoldDB" id="A0A9W7XQZ7"/>